<evidence type="ECO:0000256" key="8">
    <source>
        <dbReference type="ARBA" id="ARBA00023136"/>
    </source>
</evidence>
<dbReference type="GO" id="GO:0018279">
    <property type="term" value="P:protein N-linked glycosylation via asparagine"/>
    <property type="evidence" value="ECO:0000318"/>
    <property type="project" value="GO_Central"/>
</dbReference>
<keyword evidence="4 9" id="KW-0812">Transmembrane</keyword>
<dbReference type="AlphaFoldDB" id="D8T341"/>
<dbReference type="FunCoup" id="D8T341">
    <property type="interactions" value="2409"/>
</dbReference>
<gene>
    <name evidence="11" type="ORF">SELMODRAFT_130912</name>
</gene>
<feature type="chain" id="PRO_5003123260" description="Dolichyl-diphosphooligosaccharide--protein glycosyltransferase subunit 3" evidence="10">
    <location>
        <begin position="22"/>
        <end position="338"/>
    </location>
</feature>
<comment type="subcellular location">
    <subcellularLocation>
        <location evidence="2">Endoplasmic reticulum membrane</location>
        <topology evidence="2">Multi-pass membrane protein</topology>
    </subcellularLocation>
</comment>
<evidence type="ECO:0000313" key="12">
    <source>
        <dbReference type="Proteomes" id="UP000001514"/>
    </source>
</evidence>
<evidence type="ECO:0000313" key="11">
    <source>
        <dbReference type="EMBL" id="EFJ09035.1"/>
    </source>
</evidence>
<dbReference type="InterPro" id="IPR021149">
    <property type="entry name" value="OligosaccharylTrfase_OST3/OST6"/>
</dbReference>
<evidence type="ECO:0000256" key="1">
    <source>
        <dbReference type="ARBA" id="ARBA00002791"/>
    </source>
</evidence>
<protein>
    <recommendedName>
        <fullName evidence="13">Dolichyl-diphosphooligosaccharide--protein glycosyltransferase subunit 3</fullName>
    </recommendedName>
</protein>
<keyword evidence="7 9" id="KW-1133">Transmembrane helix</keyword>
<dbReference type="KEGG" id="smo:SELMODRAFT_130912"/>
<evidence type="ECO:0000256" key="4">
    <source>
        <dbReference type="ARBA" id="ARBA00022692"/>
    </source>
</evidence>
<dbReference type="STRING" id="88036.D8T341"/>
<dbReference type="OMA" id="VLFGMYS"/>
<keyword evidence="12" id="KW-1185">Reference proteome</keyword>
<dbReference type="GO" id="GO:0008250">
    <property type="term" value="C:oligosaccharyltransferase complex"/>
    <property type="evidence" value="ECO:0000318"/>
    <property type="project" value="GO_Central"/>
</dbReference>
<feature type="transmembrane region" description="Helical" evidence="9">
    <location>
        <begin position="270"/>
        <end position="289"/>
    </location>
</feature>
<dbReference type="PANTHER" id="PTHR12692:SF0">
    <property type="entry name" value="GH11935P"/>
    <property type="match status" value="1"/>
</dbReference>
<dbReference type="Gene3D" id="3.40.30.10">
    <property type="entry name" value="Glutaredoxin"/>
    <property type="match status" value="1"/>
</dbReference>
<evidence type="ECO:0000256" key="6">
    <source>
        <dbReference type="ARBA" id="ARBA00022824"/>
    </source>
</evidence>
<keyword evidence="5 10" id="KW-0732">Signal</keyword>
<comment type="function">
    <text evidence="1">Subunit of the oligosaccharyl transferase (OST) complex that catalyzes the initial transfer of a defined glycan (Glc(3)Man(9)GlcNAc(2) in eukaryotes) from the lipid carrier dolichol-pyrophosphate to an asparagine residue within an Asn-X-Ser/Thr consensus motif in nascent polypeptide chains, the first step in protein N-glycosylation. N-glycosylation occurs cotranslationally and the complex associates with the Sec61 complex at the channel-forming translocon complex that mediates protein translocation across the endoplasmic reticulum (ER). All subunits are required for a maximal enzyme activity.</text>
</comment>
<dbReference type="OrthoDB" id="67566at2759"/>
<feature type="transmembrane region" description="Helical" evidence="9">
    <location>
        <begin position="301"/>
        <end position="318"/>
    </location>
</feature>
<dbReference type="HOGENOM" id="CLU_046478_0_0_1"/>
<dbReference type="Pfam" id="PF04756">
    <property type="entry name" value="OST3_OST6"/>
    <property type="match status" value="1"/>
</dbReference>
<organism evidence="12">
    <name type="scientific">Selaginella moellendorffii</name>
    <name type="common">Spikemoss</name>
    <dbReference type="NCBI Taxonomy" id="88036"/>
    <lineage>
        <taxon>Eukaryota</taxon>
        <taxon>Viridiplantae</taxon>
        <taxon>Streptophyta</taxon>
        <taxon>Embryophyta</taxon>
        <taxon>Tracheophyta</taxon>
        <taxon>Lycopodiopsida</taxon>
        <taxon>Selaginellales</taxon>
        <taxon>Selaginellaceae</taxon>
        <taxon>Selaginella</taxon>
    </lineage>
</organism>
<evidence type="ECO:0000256" key="5">
    <source>
        <dbReference type="ARBA" id="ARBA00022729"/>
    </source>
</evidence>
<dbReference type="Proteomes" id="UP000001514">
    <property type="component" value="Unassembled WGS sequence"/>
</dbReference>
<dbReference type="InParanoid" id="D8T341"/>
<dbReference type="eggNOG" id="KOG2603">
    <property type="taxonomic scope" value="Eukaryota"/>
</dbReference>
<feature type="signal peptide" evidence="10">
    <location>
        <begin position="1"/>
        <end position="21"/>
    </location>
</feature>
<evidence type="ECO:0000256" key="2">
    <source>
        <dbReference type="ARBA" id="ARBA00004477"/>
    </source>
</evidence>
<evidence type="ECO:0008006" key="13">
    <source>
        <dbReference type="Google" id="ProtNLM"/>
    </source>
</evidence>
<dbReference type="Gramene" id="EFJ09035">
    <property type="protein sequence ID" value="EFJ09035"/>
    <property type="gene ID" value="SELMODRAFT_130912"/>
</dbReference>
<keyword evidence="8 9" id="KW-0472">Membrane</keyword>
<dbReference type="EMBL" id="GL377667">
    <property type="protein sequence ID" value="EFJ09035.1"/>
    <property type="molecule type" value="Genomic_DNA"/>
</dbReference>
<evidence type="ECO:0000256" key="9">
    <source>
        <dbReference type="SAM" id="Phobius"/>
    </source>
</evidence>
<keyword evidence="6" id="KW-0256">Endoplasmic reticulum</keyword>
<reference evidence="11 12" key="1">
    <citation type="journal article" date="2011" name="Science">
        <title>The Selaginella genome identifies genetic changes associated with the evolution of vascular plants.</title>
        <authorList>
            <person name="Banks J.A."/>
            <person name="Nishiyama T."/>
            <person name="Hasebe M."/>
            <person name="Bowman J.L."/>
            <person name="Gribskov M."/>
            <person name="dePamphilis C."/>
            <person name="Albert V.A."/>
            <person name="Aono N."/>
            <person name="Aoyama T."/>
            <person name="Ambrose B.A."/>
            <person name="Ashton N.W."/>
            <person name="Axtell M.J."/>
            <person name="Barker E."/>
            <person name="Barker M.S."/>
            <person name="Bennetzen J.L."/>
            <person name="Bonawitz N.D."/>
            <person name="Chapple C."/>
            <person name="Cheng C."/>
            <person name="Correa L.G."/>
            <person name="Dacre M."/>
            <person name="DeBarry J."/>
            <person name="Dreyer I."/>
            <person name="Elias M."/>
            <person name="Engstrom E.M."/>
            <person name="Estelle M."/>
            <person name="Feng L."/>
            <person name="Finet C."/>
            <person name="Floyd S.K."/>
            <person name="Frommer W.B."/>
            <person name="Fujita T."/>
            <person name="Gramzow L."/>
            <person name="Gutensohn M."/>
            <person name="Harholt J."/>
            <person name="Hattori M."/>
            <person name="Heyl A."/>
            <person name="Hirai T."/>
            <person name="Hiwatashi Y."/>
            <person name="Ishikawa M."/>
            <person name="Iwata M."/>
            <person name="Karol K.G."/>
            <person name="Koehler B."/>
            <person name="Kolukisaoglu U."/>
            <person name="Kubo M."/>
            <person name="Kurata T."/>
            <person name="Lalonde S."/>
            <person name="Li K."/>
            <person name="Li Y."/>
            <person name="Litt A."/>
            <person name="Lyons E."/>
            <person name="Manning G."/>
            <person name="Maruyama T."/>
            <person name="Michael T.P."/>
            <person name="Mikami K."/>
            <person name="Miyazaki S."/>
            <person name="Morinaga S."/>
            <person name="Murata T."/>
            <person name="Mueller-Roeber B."/>
            <person name="Nelson D.R."/>
            <person name="Obara M."/>
            <person name="Oguri Y."/>
            <person name="Olmstead R.G."/>
            <person name="Onodera N."/>
            <person name="Petersen B.L."/>
            <person name="Pils B."/>
            <person name="Prigge M."/>
            <person name="Rensing S.A."/>
            <person name="Riano-Pachon D.M."/>
            <person name="Roberts A.W."/>
            <person name="Sato Y."/>
            <person name="Scheller H.V."/>
            <person name="Schulz B."/>
            <person name="Schulz C."/>
            <person name="Shakirov E.V."/>
            <person name="Shibagaki N."/>
            <person name="Shinohara N."/>
            <person name="Shippen D.E."/>
            <person name="Soerensen I."/>
            <person name="Sotooka R."/>
            <person name="Sugimoto N."/>
            <person name="Sugita M."/>
            <person name="Sumikawa N."/>
            <person name="Tanurdzic M."/>
            <person name="Theissen G."/>
            <person name="Ulvskov P."/>
            <person name="Wakazuki S."/>
            <person name="Weng J.K."/>
            <person name="Willats W.W."/>
            <person name="Wipf D."/>
            <person name="Wolf P.G."/>
            <person name="Yang L."/>
            <person name="Zimmer A.D."/>
            <person name="Zhu Q."/>
            <person name="Mitros T."/>
            <person name="Hellsten U."/>
            <person name="Loque D."/>
            <person name="Otillar R."/>
            <person name="Salamov A."/>
            <person name="Schmutz J."/>
            <person name="Shapiro H."/>
            <person name="Lindquist E."/>
            <person name="Lucas S."/>
            <person name="Rokhsar D."/>
            <person name="Grigoriev I.V."/>
        </authorList>
    </citation>
    <scope>NUCLEOTIDE SEQUENCE [LARGE SCALE GENOMIC DNA]</scope>
</reference>
<evidence type="ECO:0000256" key="7">
    <source>
        <dbReference type="ARBA" id="ARBA00022989"/>
    </source>
</evidence>
<evidence type="ECO:0000256" key="3">
    <source>
        <dbReference type="ARBA" id="ARBA00009561"/>
    </source>
</evidence>
<accession>D8T341</accession>
<feature type="transmembrane region" description="Helical" evidence="9">
    <location>
        <begin position="217"/>
        <end position="238"/>
    </location>
</feature>
<sequence>MGRGCAIALALVLFFLAIAIGEDDRVSDLLRRQAGSKDGIIELDDTGIRHLAASANRPYALLVFFDAHHLRERSGLKLDELRGEFSLLARSYIKNNAGGSGESKIFFCALEFQRAQASFAMFGVNALPHARFLAPGSGPLNASESMMELNDMVRSAEGMAAYVESKIRHKVGAIDRPPLVSRNQLLLVAAAAIVAAPYVLKKLLIEGKDTPFHNSKLWCVGALLVYFFSVAGGMHNIIRKMPLFMPDRNDPSKIVAFYQGSGMQLGAEGFAVGFLYTVVGLVVAFITHVLVRIKNKTTHRAILLVGMGVCFLAVRWVVALDHWKTGYEIHGYLPRGWL</sequence>
<name>D8T341_SELML</name>
<dbReference type="PANTHER" id="PTHR12692">
    <property type="entry name" value="DOLICHYL-DIPHOSPHOOLIGOSACCHARIDE--PROTEIN GLYCOSYLTRANSFERASE-RELATED"/>
    <property type="match status" value="1"/>
</dbReference>
<comment type="similarity">
    <text evidence="3">Belongs to the OST3/OST6 family.</text>
</comment>
<evidence type="ECO:0000256" key="10">
    <source>
        <dbReference type="SAM" id="SignalP"/>
    </source>
</evidence>
<proteinExistence type="inferred from homology"/>